<feature type="compositionally biased region" description="Polar residues" evidence="1">
    <location>
        <begin position="345"/>
        <end position="355"/>
    </location>
</feature>
<dbReference type="Proteomes" id="UP000476411">
    <property type="component" value="Chromosome"/>
</dbReference>
<gene>
    <name evidence="3" type="ORF">GWR21_26380</name>
</gene>
<feature type="signal peptide" evidence="2">
    <location>
        <begin position="1"/>
        <end position="19"/>
    </location>
</feature>
<name>A0A6B9ZPB4_9BACT</name>
<feature type="region of interest" description="Disordered" evidence="1">
    <location>
        <begin position="313"/>
        <end position="368"/>
    </location>
</feature>
<evidence type="ECO:0000313" key="4">
    <source>
        <dbReference type="Proteomes" id="UP000476411"/>
    </source>
</evidence>
<reference evidence="3 4" key="1">
    <citation type="submission" date="2020-01" db="EMBL/GenBank/DDBJ databases">
        <title>Complete genome sequence of Chitinophaga sp. H33E-04 isolated from quinoa roots.</title>
        <authorList>
            <person name="Weon H.-Y."/>
            <person name="Lee S.A."/>
        </authorList>
    </citation>
    <scope>NUCLEOTIDE SEQUENCE [LARGE SCALE GENOMIC DNA]</scope>
    <source>
        <strain evidence="3 4">H33E-04</strain>
    </source>
</reference>
<proteinExistence type="predicted"/>
<keyword evidence="4" id="KW-1185">Reference proteome</keyword>
<protein>
    <submittedName>
        <fullName evidence="3">Uncharacterized protein</fullName>
    </submittedName>
</protein>
<dbReference type="AlphaFoldDB" id="A0A6B9ZPB4"/>
<dbReference type="KEGG" id="chih:GWR21_26380"/>
<organism evidence="3 4">
    <name type="scientific">Chitinophaga agri</name>
    <dbReference type="NCBI Taxonomy" id="2703787"/>
    <lineage>
        <taxon>Bacteria</taxon>
        <taxon>Pseudomonadati</taxon>
        <taxon>Bacteroidota</taxon>
        <taxon>Chitinophagia</taxon>
        <taxon>Chitinophagales</taxon>
        <taxon>Chitinophagaceae</taxon>
        <taxon>Chitinophaga</taxon>
    </lineage>
</organism>
<evidence type="ECO:0000256" key="2">
    <source>
        <dbReference type="SAM" id="SignalP"/>
    </source>
</evidence>
<sequence length="526" mass="59334">MRSIYLLIVCFSCMLTASAQTDKWVGTWSMEYKPWPTTGGIRMELHIGNPAYNALYPAQIKVIYPPFSGVYEVLLAKKNDNQLGIGRNKFPVSEAPFHLGAWMLYLNGTLTYETKKTPELSVQRMWINSNELYMQGLYSDDEMYAYMKDLLRELLSRKDIALKKMNNTPWQHSDIHRMLHPEGDSIYFGIYDKVDVYDSIVPLSIRDEDAIDKDTVTLLYNGKPLLNKEYITETGKQFQLQLDSGVNIVTLFADNYGRLPPNTGAFRVASSTGRYIYDFTDRANRYATFLVAQLNHIPRKTVKDSVVSKTTLNTVKTGQPQGGNIPAQSRQTAVNTTNTPAAVIQSPSDRSSQPDNTEDNDESEQQHTAIARLRNKAALQAAIDTVKPVLLRAIDDRRIKERRNSLLEKKFVVEEDIILLELWDDAAEDGDSISIRLNGQEVVTGFPVKKKRQHIKVTLQEGENRLIMVADNLGAIAPNTAVLRIVAGALRKSLSIKTNMKQNNMLLIVYEPKPAPTGKKKRSGKN</sequence>
<feature type="compositionally biased region" description="Low complexity" evidence="1">
    <location>
        <begin position="332"/>
        <end position="343"/>
    </location>
</feature>
<dbReference type="EMBL" id="CP048113">
    <property type="protein sequence ID" value="QHS62985.1"/>
    <property type="molecule type" value="Genomic_DNA"/>
</dbReference>
<feature type="chain" id="PRO_5025656584" evidence="2">
    <location>
        <begin position="20"/>
        <end position="526"/>
    </location>
</feature>
<keyword evidence="2" id="KW-0732">Signal</keyword>
<dbReference type="RefSeq" id="WP_162334709.1">
    <property type="nucleotide sequence ID" value="NZ_CP048113.1"/>
</dbReference>
<evidence type="ECO:0000313" key="3">
    <source>
        <dbReference type="EMBL" id="QHS62985.1"/>
    </source>
</evidence>
<evidence type="ECO:0000256" key="1">
    <source>
        <dbReference type="SAM" id="MobiDB-lite"/>
    </source>
</evidence>
<accession>A0A6B9ZPB4</accession>